<protein>
    <submittedName>
        <fullName evidence="2">Uncharacterized protein LOC113519920 isoform X2</fullName>
    </submittedName>
</protein>
<dbReference type="GeneID" id="113519920"/>
<evidence type="ECO:0000313" key="2">
    <source>
        <dbReference type="RefSeq" id="XP_052758212.1"/>
    </source>
</evidence>
<keyword evidence="1" id="KW-1185">Reference proteome</keyword>
<dbReference type="Proteomes" id="UP001652740">
    <property type="component" value="Unplaced"/>
</dbReference>
<gene>
    <name evidence="2" type="primary">LOC113519920</name>
</gene>
<organism evidence="1 2">
    <name type="scientific">Galleria mellonella</name>
    <name type="common">Greater wax moth</name>
    <dbReference type="NCBI Taxonomy" id="7137"/>
    <lineage>
        <taxon>Eukaryota</taxon>
        <taxon>Metazoa</taxon>
        <taxon>Ecdysozoa</taxon>
        <taxon>Arthropoda</taxon>
        <taxon>Hexapoda</taxon>
        <taxon>Insecta</taxon>
        <taxon>Pterygota</taxon>
        <taxon>Neoptera</taxon>
        <taxon>Endopterygota</taxon>
        <taxon>Lepidoptera</taxon>
        <taxon>Glossata</taxon>
        <taxon>Ditrysia</taxon>
        <taxon>Pyraloidea</taxon>
        <taxon>Pyralidae</taxon>
        <taxon>Galleriinae</taxon>
        <taxon>Galleria</taxon>
    </lineage>
</organism>
<dbReference type="RefSeq" id="XP_052758212.1">
    <property type="nucleotide sequence ID" value="XM_052902252.1"/>
</dbReference>
<proteinExistence type="predicted"/>
<evidence type="ECO:0000313" key="1">
    <source>
        <dbReference type="Proteomes" id="UP001652740"/>
    </source>
</evidence>
<name>A0ABM3N3Q4_GALME</name>
<accession>A0ABM3N3Q4</accession>
<reference evidence="2" key="1">
    <citation type="submission" date="2025-08" db="UniProtKB">
        <authorList>
            <consortium name="RefSeq"/>
        </authorList>
    </citation>
    <scope>IDENTIFICATION</scope>
    <source>
        <tissue evidence="2">Whole larvae</tissue>
    </source>
</reference>
<sequence length="192" mass="22846">MLFFEKILEAFYIMWQDSAWSYLHYEFYELIEWAKCGEGILSTVPTVLWAMGAAAIAHRLLTALFRRFMFRQIPLWEIMLQEHQVQSEEHLEGRKIMQQWLIWMCGVTPLAVYIQTRPRPEPPPLMIWITTSPWQRREMGPHGYYLNRPLSSLQSTTVTGDRQQTTTLRRAFSDSKIMIKETPKKRRYSKSV</sequence>